<feature type="domain" description="HTH cro/C1-type" evidence="1">
    <location>
        <begin position="27"/>
        <end position="76"/>
    </location>
</feature>
<protein>
    <recommendedName>
        <fullName evidence="1">HTH cro/C1-type domain-containing protein</fullName>
    </recommendedName>
</protein>
<dbReference type="EMBL" id="NGKA01000007">
    <property type="protein sequence ID" value="RSU12616.1"/>
    <property type="molecule type" value="Genomic_DNA"/>
</dbReference>
<gene>
    <name evidence="2" type="ORF">CBF29_05665</name>
</gene>
<dbReference type="InterPro" id="IPR010057">
    <property type="entry name" value="Transcription_activator_Rgg_C"/>
</dbReference>
<comment type="caution">
    <text evidence="2">The sequence shown here is derived from an EMBL/GenBank/DDBJ whole genome shotgun (WGS) entry which is preliminary data.</text>
</comment>
<evidence type="ECO:0000313" key="3">
    <source>
        <dbReference type="Proteomes" id="UP000287605"/>
    </source>
</evidence>
<accession>A0A430AX57</accession>
<dbReference type="InterPro" id="IPR010982">
    <property type="entry name" value="Lambda_DNA-bd_dom_sf"/>
</dbReference>
<dbReference type="OrthoDB" id="34624at2"/>
<dbReference type="NCBIfam" id="TIGR01716">
    <property type="entry name" value="RGG_Cterm"/>
    <property type="match status" value="1"/>
</dbReference>
<evidence type="ECO:0000259" key="1">
    <source>
        <dbReference type="PROSITE" id="PS50943"/>
    </source>
</evidence>
<evidence type="ECO:0000313" key="2">
    <source>
        <dbReference type="EMBL" id="RSU12616.1"/>
    </source>
</evidence>
<dbReference type="GO" id="GO:0003677">
    <property type="term" value="F:DNA binding"/>
    <property type="evidence" value="ECO:0007669"/>
    <property type="project" value="InterPro"/>
</dbReference>
<dbReference type="InterPro" id="IPR011990">
    <property type="entry name" value="TPR-like_helical_dom_sf"/>
</dbReference>
<dbReference type="InterPro" id="IPR001387">
    <property type="entry name" value="Cro/C1-type_HTH"/>
</dbReference>
<dbReference type="SMART" id="SM00530">
    <property type="entry name" value="HTH_XRE"/>
    <property type="match status" value="1"/>
</dbReference>
<reference evidence="2 3" key="1">
    <citation type="submission" date="2017-05" db="EMBL/GenBank/DDBJ databases">
        <title>Vagococcus spp. assemblies.</title>
        <authorList>
            <person name="Gulvik C.A."/>
        </authorList>
    </citation>
    <scope>NUCLEOTIDE SEQUENCE [LARGE SCALE GENOMIC DNA]</scope>
    <source>
        <strain evidence="2 3">CCUG 51432</strain>
    </source>
</reference>
<dbReference type="PANTHER" id="PTHR37038">
    <property type="entry name" value="TRANSCRIPTIONAL REGULATOR-RELATED"/>
    <property type="match status" value="1"/>
</dbReference>
<dbReference type="SUPFAM" id="SSF47413">
    <property type="entry name" value="lambda repressor-like DNA-binding domains"/>
    <property type="match status" value="1"/>
</dbReference>
<proteinExistence type="predicted"/>
<dbReference type="PROSITE" id="PS50943">
    <property type="entry name" value="HTH_CROC1"/>
    <property type="match status" value="1"/>
</dbReference>
<dbReference type="Pfam" id="PF01381">
    <property type="entry name" value="HTH_3"/>
    <property type="match status" value="1"/>
</dbReference>
<dbReference type="Gene3D" id="1.25.40.10">
    <property type="entry name" value="Tetratricopeptide repeat domain"/>
    <property type="match status" value="1"/>
</dbReference>
<name>A0A430AX57_9ENTE</name>
<organism evidence="2 3">
    <name type="scientific">Vagococcus elongatus</name>
    <dbReference type="NCBI Taxonomy" id="180344"/>
    <lineage>
        <taxon>Bacteria</taxon>
        <taxon>Bacillati</taxon>
        <taxon>Bacillota</taxon>
        <taxon>Bacilli</taxon>
        <taxon>Lactobacillales</taxon>
        <taxon>Enterococcaceae</taxon>
        <taxon>Vagococcus</taxon>
    </lineage>
</organism>
<dbReference type="CDD" id="cd00093">
    <property type="entry name" value="HTH_XRE"/>
    <property type="match status" value="1"/>
</dbReference>
<dbReference type="AlphaFoldDB" id="A0A430AX57"/>
<dbReference type="Proteomes" id="UP000287605">
    <property type="component" value="Unassembled WGS sequence"/>
</dbReference>
<sequence>MVWYTMLKKEKLVMEGETFGEIFSSFRQKKGYTVKETAENIVSVQFLRRFEKGESDITLTNFYELLNRINVSFEEFMFESQKDSVDAMVENIEQQLDQFLFEQNTLKFRRLIDYLDENYIRTGNKRYKHISVVAQGMYDHYFFETYRPDSKELEDYLLQCETWGKYEFFLACYSTFLFNNETLVILAEQSFRRKVKSRSTRHYFIDFYLQVCQKLIRKDDCDIADRLLKKYETEEDIRPILQYLSFNVFAKYLRGLLQIKKGDERGREVCEQIINFFDKSIDYQGYASGLHRLYLKIYMESPLVVK</sequence>
<keyword evidence="3" id="KW-1185">Reference proteome</keyword>
<dbReference type="Pfam" id="PF21259">
    <property type="entry name" value="Rgg_C"/>
    <property type="match status" value="1"/>
</dbReference>
<dbReference type="InterPro" id="IPR053163">
    <property type="entry name" value="HTH-type_regulator_Rgg"/>
</dbReference>